<dbReference type="PANTHER" id="PTHR35335:SF1">
    <property type="entry name" value="UPF0716 PROTEIN FXSA"/>
    <property type="match status" value="1"/>
</dbReference>
<keyword evidence="2" id="KW-0472">Membrane</keyword>
<feature type="compositionally biased region" description="Basic and acidic residues" evidence="1">
    <location>
        <begin position="165"/>
        <end position="189"/>
    </location>
</feature>
<feature type="region of interest" description="Disordered" evidence="1">
    <location>
        <begin position="132"/>
        <end position="189"/>
    </location>
</feature>
<name>A0ABW4XQ82_9GAMM</name>
<keyword evidence="2" id="KW-0812">Transmembrane</keyword>
<dbReference type="Proteomes" id="UP001597380">
    <property type="component" value="Unassembled WGS sequence"/>
</dbReference>
<reference evidence="4" key="1">
    <citation type="journal article" date="2019" name="Int. J. Syst. Evol. Microbiol.">
        <title>The Global Catalogue of Microorganisms (GCM) 10K type strain sequencing project: providing services to taxonomists for standard genome sequencing and annotation.</title>
        <authorList>
            <consortium name="The Broad Institute Genomics Platform"/>
            <consortium name="The Broad Institute Genome Sequencing Center for Infectious Disease"/>
            <person name="Wu L."/>
            <person name="Ma J."/>
        </authorList>
    </citation>
    <scope>NUCLEOTIDE SEQUENCE [LARGE SCALE GENOMIC DNA]</scope>
    <source>
        <strain evidence="4">CGMCC 1.10992</strain>
    </source>
</reference>
<dbReference type="EMBL" id="JBHUHT010000012">
    <property type="protein sequence ID" value="MFD2096608.1"/>
    <property type="molecule type" value="Genomic_DNA"/>
</dbReference>
<dbReference type="NCBIfam" id="NF008528">
    <property type="entry name" value="PRK11463.1-2"/>
    <property type="match status" value="1"/>
</dbReference>
<feature type="transmembrane region" description="Helical" evidence="2">
    <location>
        <begin position="33"/>
        <end position="56"/>
    </location>
</feature>
<dbReference type="PANTHER" id="PTHR35335">
    <property type="entry name" value="UPF0716 PROTEIN FXSA"/>
    <property type="match status" value="1"/>
</dbReference>
<comment type="caution">
    <text evidence="3">The sequence shown here is derived from an EMBL/GenBank/DDBJ whole genome shotgun (WGS) entry which is preliminary data.</text>
</comment>
<evidence type="ECO:0000313" key="3">
    <source>
        <dbReference type="EMBL" id="MFD2096608.1"/>
    </source>
</evidence>
<organism evidence="3 4">
    <name type="scientific">Corallincola platygyrae</name>
    <dbReference type="NCBI Taxonomy" id="1193278"/>
    <lineage>
        <taxon>Bacteria</taxon>
        <taxon>Pseudomonadati</taxon>
        <taxon>Pseudomonadota</taxon>
        <taxon>Gammaproteobacteria</taxon>
        <taxon>Alteromonadales</taxon>
        <taxon>Psychromonadaceae</taxon>
        <taxon>Corallincola</taxon>
    </lineage>
</organism>
<evidence type="ECO:0000256" key="1">
    <source>
        <dbReference type="SAM" id="MobiDB-lite"/>
    </source>
</evidence>
<protein>
    <submittedName>
        <fullName evidence="3">FxsA family protein</fullName>
    </submittedName>
</protein>
<gene>
    <name evidence="3" type="ORF">ACFSJ3_11490</name>
</gene>
<feature type="transmembrane region" description="Helical" evidence="2">
    <location>
        <begin position="76"/>
        <end position="100"/>
    </location>
</feature>
<dbReference type="Pfam" id="PF04186">
    <property type="entry name" value="FxsA"/>
    <property type="match status" value="1"/>
</dbReference>
<feature type="compositionally biased region" description="Low complexity" evidence="1">
    <location>
        <begin position="141"/>
        <end position="160"/>
    </location>
</feature>
<evidence type="ECO:0000256" key="2">
    <source>
        <dbReference type="SAM" id="Phobius"/>
    </source>
</evidence>
<accession>A0ABW4XQ82</accession>
<dbReference type="InterPro" id="IPR007313">
    <property type="entry name" value="FxsA"/>
</dbReference>
<proteinExistence type="predicted"/>
<keyword evidence="2" id="KW-1133">Transmembrane helix</keyword>
<dbReference type="RefSeq" id="WP_345339001.1">
    <property type="nucleotide sequence ID" value="NZ_BAABLI010000008.1"/>
</dbReference>
<evidence type="ECO:0000313" key="4">
    <source>
        <dbReference type="Proteomes" id="UP001597380"/>
    </source>
</evidence>
<keyword evidence="4" id="KW-1185">Reference proteome</keyword>
<sequence length="189" mass="20154">MAFVLFLLFVLVPILEISVIIQVGSVLGAIPTIGLMIISAMVGASLVRSQGIATMFSVRQKLSMGEMPSTEIVEGLLLLVAGVLLVTPGFVTDVVGILILTAPVRKMMALGLIKRFQFQVVNAATGHAGGFHQYGGGFGHQQGPSHGQSHQQSQNHAHSQAENVHPADREEPAAPRQGHTIDGEYERKD</sequence>